<dbReference type="InterPro" id="IPR036852">
    <property type="entry name" value="Peptidase_S8/S53_dom_sf"/>
</dbReference>
<dbReference type="SMART" id="SM00944">
    <property type="entry name" value="Pro-kuma_activ"/>
    <property type="match status" value="1"/>
</dbReference>
<dbReference type="Proteomes" id="UP000232883">
    <property type="component" value="Chromosome"/>
</dbReference>
<dbReference type="SUPFAM" id="SSF54897">
    <property type="entry name" value="Protease propeptides/inhibitors"/>
    <property type="match status" value="1"/>
</dbReference>
<dbReference type="AlphaFoldDB" id="A0A2K8YSD7"/>
<dbReference type="GO" id="GO:0004252">
    <property type="term" value="F:serine-type endopeptidase activity"/>
    <property type="evidence" value="ECO:0007669"/>
    <property type="project" value="InterPro"/>
</dbReference>
<dbReference type="Gene3D" id="3.40.50.200">
    <property type="entry name" value="Peptidase S8/S53 domain"/>
    <property type="match status" value="1"/>
</dbReference>
<name>A0A2K8YSD7_9BACT</name>
<dbReference type="KEGG" id="spir:CWM47_01100"/>
<feature type="domain" description="Peptidase S53" evidence="10">
    <location>
        <begin position="178"/>
        <end position="528"/>
    </location>
</feature>
<protein>
    <submittedName>
        <fullName evidence="11">Peptidase S53</fullName>
    </submittedName>
</protein>
<proteinExistence type="inferred from homology"/>
<evidence type="ECO:0000313" key="12">
    <source>
        <dbReference type="Proteomes" id="UP000232883"/>
    </source>
</evidence>
<sequence>MSAFDQLVPLPGSEKTAPDATPLDTLAPNQVLTVTVRVNRKKSLTPMVSTRSVVNKVISRSAYASQYGAEPAVLKQVEAFATAYDLSLVEQSAARRSVLLRGTVAQLERAFGVSLANYRMADGTEFRGRAGAIHVPVELVGSIEGVFGLDDRPQAQPHFQVYQPDSKTKVAPLATSVSFTPPQLARLYNYPTGVTGKGQCIGIIELGGGFRKADITAYFTSLGLKAPSVVAVSVDGGHNTPGTADGADGEVMLDIEVAGGVAPGARIVVYFAPNTDQGFLDAITTAIHDTKNKPSVISISWGAAETNWTPQALTSFNEAFQAAAALGVTVCAAAGDTGSDDSVGDGKAHVDFPASSPYVLACGGTKLTVSGNVISTEVVWHESKTSATGGGISDTFDLPDYQQNSHVPPSVNDKTRIGRGVPDVAAVADPATGYAVRVDGSNLIIGGTSAVAPLMAGLLALINQKRGKAVGFIHPIIYANPKAFRDIIQGNNSTTTGNKGYSATAGWDACTGLGVADGTKLAGVLGEQTIA</sequence>
<evidence type="ECO:0000313" key="11">
    <source>
        <dbReference type="EMBL" id="AUD00536.1"/>
    </source>
</evidence>
<comment type="caution">
    <text evidence="8">Lacks conserved residue(s) required for the propagation of feature annotation.</text>
</comment>
<evidence type="ECO:0000256" key="2">
    <source>
        <dbReference type="ARBA" id="ARBA00022670"/>
    </source>
</evidence>
<dbReference type="OrthoDB" id="9002785at2"/>
<keyword evidence="2" id="KW-0645">Protease</keyword>
<keyword evidence="5" id="KW-0720">Serine protease</keyword>
<dbReference type="PROSITE" id="PS51892">
    <property type="entry name" value="SUBTILASE"/>
    <property type="match status" value="1"/>
</dbReference>
<dbReference type="Pfam" id="PF09286">
    <property type="entry name" value="Pro-kuma_activ"/>
    <property type="match status" value="1"/>
</dbReference>
<keyword evidence="3" id="KW-0479">Metal-binding</keyword>
<keyword evidence="12" id="KW-1185">Reference proteome</keyword>
<evidence type="ECO:0000256" key="7">
    <source>
        <dbReference type="ARBA" id="ARBA00023145"/>
    </source>
</evidence>
<keyword evidence="6" id="KW-0106">Calcium</keyword>
<comment type="similarity">
    <text evidence="8">Belongs to the peptidase S8 family.</text>
</comment>
<feature type="region of interest" description="Disordered" evidence="9">
    <location>
        <begin position="1"/>
        <end position="24"/>
    </location>
</feature>
<dbReference type="GO" id="GO:0008240">
    <property type="term" value="F:tripeptidyl-peptidase activity"/>
    <property type="evidence" value="ECO:0007669"/>
    <property type="project" value="TreeGrafter"/>
</dbReference>
<gene>
    <name evidence="11" type="ORF">CWM47_01100</name>
</gene>
<dbReference type="GO" id="GO:0046872">
    <property type="term" value="F:metal ion binding"/>
    <property type="evidence" value="ECO:0007669"/>
    <property type="project" value="UniProtKB-KW"/>
</dbReference>
<dbReference type="Pfam" id="PF00082">
    <property type="entry name" value="Peptidase_S8"/>
    <property type="match status" value="1"/>
</dbReference>
<evidence type="ECO:0000256" key="9">
    <source>
        <dbReference type="SAM" id="MobiDB-lite"/>
    </source>
</evidence>
<evidence type="ECO:0000256" key="5">
    <source>
        <dbReference type="ARBA" id="ARBA00022825"/>
    </source>
</evidence>
<evidence type="ECO:0000256" key="6">
    <source>
        <dbReference type="ARBA" id="ARBA00022837"/>
    </source>
</evidence>
<reference evidence="11 12" key="1">
    <citation type="submission" date="2017-11" db="EMBL/GenBank/DDBJ databases">
        <title>Taxonomic description and genome sequences of Spirosoma HA7 sp. nov., isolated from pollen microhabitat of Corylus avellana.</title>
        <authorList>
            <person name="Ambika Manirajan B."/>
            <person name="Suarez C."/>
            <person name="Ratering S."/>
            <person name="Geissler-Plaum R."/>
            <person name="Cardinale M."/>
            <person name="Sylvia S."/>
        </authorList>
    </citation>
    <scope>NUCLEOTIDE SEQUENCE [LARGE SCALE GENOMIC DNA]</scope>
    <source>
        <strain evidence="11 12">HA7</strain>
    </source>
</reference>
<dbReference type="PANTHER" id="PTHR14218:SF15">
    <property type="entry name" value="TRIPEPTIDYL-PEPTIDASE 1"/>
    <property type="match status" value="1"/>
</dbReference>
<evidence type="ECO:0000259" key="10">
    <source>
        <dbReference type="PROSITE" id="PS51695"/>
    </source>
</evidence>
<dbReference type="PANTHER" id="PTHR14218">
    <property type="entry name" value="PROTEASE S8 TRIPEPTIDYL PEPTIDASE I CLN2"/>
    <property type="match status" value="1"/>
</dbReference>
<evidence type="ECO:0000256" key="8">
    <source>
        <dbReference type="PROSITE-ProRule" id="PRU01240"/>
    </source>
</evidence>
<dbReference type="GO" id="GO:0006508">
    <property type="term" value="P:proteolysis"/>
    <property type="evidence" value="ECO:0007669"/>
    <property type="project" value="UniProtKB-KW"/>
</dbReference>
<dbReference type="PROSITE" id="PS51695">
    <property type="entry name" value="SEDOLISIN"/>
    <property type="match status" value="1"/>
</dbReference>
<evidence type="ECO:0000256" key="1">
    <source>
        <dbReference type="ARBA" id="ARBA00001913"/>
    </source>
</evidence>
<organism evidence="11 12">
    <name type="scientific">Spirosoma pollinicola</name>
    <dbReference type="NCBI Taxonomy" id="2057025"/>
    <lineage>
        <taxon>Bacteria</taxon>
        <taxon>Pseudomonadati</taxon>
        <taxon>Bacteroidota</taxon>
        <taxon>Cytophagia</taxon>
        <taxon>Cytophagales</taxon>
        <taxon>Cytophagaceae</taxon>
        <taxon>Spirosoma</taxon>
    </lineage>
</organism>
<dbReference type="InterPro" id="IPR050819">
    <property type="entry name" value="Tripeptidyl-peptidase_I"/>
</dbReference>
<accession>A0A2K8YSD7</accession>
<comment type="cofactor">
    <cofactor evidence="1">
        <name>Ca(2+)</name>
        <dbReference type="ChEBI" id="CHEBI:29108"/>
    </cofactor>
</comment>
<evidence type="ECO:0000256" key="3">
    <source>
        <dbReference type="ARBA" id="ARBA00022723"/>
    </source>
</evidence>
<dbReference type="CDD" id="cd11377">
    <property type="entry name" value="Pro-peptidase_S53"/>
    <property type="match status" value="1"/>
</dbReference>
<evidence type="ECO:0000256" key="4">
    <source>
        <dbReference type="ARBA" id="ARBA00022801"/>
    </source>
</evidence>
<dbReference type="RefSeq" id="WP_100985962.1">
    <property type="nucleotide sequence ID" value="NZ_CP025096.1"/>
</dbReference>
<dbReference type="SUPFAM" id="SSF52743">
    <property type="entry name" value="Subtilisin-like"/>
    <property type="match status" value="1"/>
</dbReference>
<dbReference type="CDD" id="cd04056">
    <property type="entry name" value="Peptidases_S53"/>
    <property type="match status" value="1"/>
</dbReference>
<dbReference type="EMBL" id="CP025096">
    <property type="protein sequence ID" value="AUD00536.1"/>
    <property type="molecule type" value="Genomic_DNA"/>
</dbReference>
<dbReference type="InterPro" id="IPR000209">
    <property type="entry name" value="Peptidase_S8/S53_dom"/>
</dbReference>
<dbReference type="InterPro" id="IPR015366">
    <property type="entry name" value="S53_propep"/>
</dbReference>
<dbReference type="InterPro" id="IPR030400">
    <property type="entry name" value="Sedolisin_dom"/>
</dbReference>
<keyword evidence="4" id="KW-0378">Hydrolase</keyword>
<keyword evidence="7" id="KW-0865">Zymogen</keyword>